<feature type="region of interest" description="Disordered" evidence="11">
    <location>
        <begin position="1412"/>
        <end position="1484"/>
    </location>
</feature>
<dbReference type="GO" id="GO:0008270">
    <property type="term" value="F:zinc ion binding"/>
    <property type="evidence" value="ECO:0007669"/>
    <property type="project" value="UniProtKB-UniRule"/>
</dbReference>
<dbReference type="PANTHER" id="PTHR21497">
    <property type="entry name" value="UBIQUITIN LIGASE E3 ALPHA-RELATED"/>
    <property type="match status" value="1"/>
</dbReference>
<evidence type="ECO:0000256" key="2">
    <source>
        <dbReference type="ARBA" id="ARBA00004906"/>
    </source>
</evidence>
<keyword evidence="6 10" id="KW-0833">Ubl conjugation pathway</keyword>
<feature type="compositionally biased region" description="Low complexity" evidence="11">
    <location>
        <begin position="814"/>
        <end position="835"/>
    </location>
</feature>
<evidence type="ECO:0000256" key="10">
    <source>
        <dbReference type="RuleBase" id="RU366018"/>
    </source>
</evidence>
<dbReference type="Pfam" id="PF22960">
    <property type="entry name" value="WHD_UBR1"/>
    <property type="match status" value="1"/>
</dbReference>
<dbReference type="Gene3D" id="2.10.110.30">
    <property type="match status" value="1"/>
</dbReference>
<evidence type="ECO:0000256" key="7">
    <source>
        <dbReference type="ARBA" id="ARBA00022833"/>
    </source>
</evidence>
<evidence type="ECO:0000313" key="14">
    <source>
        <dbReference type="Proteomes" id="UP000274922"/>
    </source>
</evidence>
<dbReference type="EC" id="2.3.2.27" evidence="10"/>
<dbReference type="SMART" id="SM00396">
    <property type="entry name" value="ZnF_UBR1"/>
    <property type="match status" value="1"/>
</dbReference>
<dbReference type="PROSITE" id="PS51157">
    <property type="entry name" value="ZF_UBR"/>
    <property type="match status" value="1"/>
</dbReference>
<dbReference type="Pfam" id="PF02207">
    <property type="entry name" value="zf-UBR"/>
    <property type="match status" value="1"/>
</dbReference>
<evidence type="ECO:0000256" key="8">
    <source>
        <dbReference type="ARBA" id="ARBA00046341"/>
    </source>
</evidence>
<dbReference type="SUPFAM" id="SSF54736">
    <property type="entry name" value="ClpS-like"/>
    <property type="match status" value="1"/>
</dbReference>
<feature type="domain" description="UBR-type" evidence="12">
    <location>
        <begin position="135"/>
        <end position="207"/>
    </location>
</feature>
<dbReference type="CDD" id="cd16482">
    <property type="entry name" value="RING-H2_UBR1-like"/>
    <property type="match status" value="1"/>
</dbReference>
<dbReference type="SUPFAM" id="SSF46785">
    <property type="entry name" value="Winged helix' DNA-binding domain"/>
    <property type="match status" value="1"/>
</dbReference>
<evidence type="ECO:0000256" key="6">
    <source>
        <dbReference type="ARBA" id="ARBA00022786"/>
    </source>
</evidence>
<feature type="region of interest" description="Disordered" evidence="11">
    <location>
        <begin position="790"/>
        <end position="842"/>
    </location>
</feature>
<dbReference type="STRING" id="1555241.A0A4P9X9M3"/>
<dbReference type="InterPro" id="IPR044046">
    <property type="entry name" value="E3_ligase_UBR-like_C"/>
</dbReference>
<evidence type="ECO:0000259" key="12">
    <source>
        <dbReference type="PROSITE" id="PS51157"/>
    </source>
</evidence>
<evidence type="ECO:0000256" key="1">
    <source>
        <dbReference type="ARBA" id="ARBA00000900"/>
    </source>
</evidence>
<dbReference type="InterPro" id="IPR055194">
    <property type="entry name" value="UBR1-like_WH"/>
</dbReference>
<keyword evidence="3 10" id="KW-0808">Transferase</keyword>
<dbReference type="InterPro" id="IPR036390">
    <property type="entry name" value="WH_DNA-bd_sf"/>
</dbReference>
<organism evidence="13 14">
    <name type="scientific">Caulochytrium protostelioides</name>
    <dbReference type="NCBI Taxonomy" id="1555241"/>
    <lineage>
        <taxon>Eukaryota</taxon>
        <taxon>Fungi</taxon>
        <taxon>Fungi incertae sedis</taxon>
        <taxon>Chytridiomycota</taxon>
        <taxon>Chytridiomycota incertae sedis</taxon>
        <taxon>Chytridiomycetes</taxon>
        <taxon>Caulochytriales</taxon>
        <taxon>Caulochytriaceae</taxon>
        <taxon>Caulochytrium</taxon>
    </lineage>
</organism>
<evidence type="ECO:0000256" key="4">
    <source>
        <dbReference type="ARBA" id="ARBA00022723"/>
    </source>
</evidence>
<keyword evidence="7 10" id="KW-0862">Zinc</keyword>
<sequence>MADPSSSAAPVAPGSDAADPHAYPGEAVAVERDPHAMAIYQRLFEAPAAWTQITSFASAVITDELTALQQRMVGGDETHYAAMFTPATARTMTLCNDPKEYMHMMASERFHKRPNFADKVNAATTGQGDGDHPQGPCGHVFRPGEAVYRCRTCGLDETCVMCTRCFQASNHHGHDTSFSVAEGTGGCCDCGDAEAWKQDIGCVHHPLAVIESSQSDDGNSGLSNPPLPDPVLASMKLVVETVLDFALDALMTGPPDLKAATVMPSANPTLLPSATGDVAKYTAVLWNDELHSFDEVIATCKTFVKCTAARGRQIASMVDHLGRELLSIDDLAPISTMARSIRVTDLVVTVRLVTDTLREQLGGALLNWLCHLLHHVTGPYQIALRQVIWEALMAPYRPKVHAYVDVENGYRFAIRSTMPDHASAAAARRSSGDTTGIWHRLDALMTLDARLWKTVRNDIRAMLLRFLVIGPRYKLSLAERFVINMKEMLYGLFYHHREQDTSVVIIGVQLITVPSVAAHLVVHQRLLHTLFDLLWVFYQECNMPETVSLQEYLATGKVSCPVKRLYPPLRCEANLIRDRRHWYFFTDIRYLLQVDRVRQEIFRECQAHPPFLKLCVLWQGMDPHTRKLHNHVEWEREDWAHAFNLGIHISRLVRMVSAAFESQAVMATRGDYVTDVPPDALAEKDALHLTETLAAVWRSLFMWAFIQEWNECEHNARTEETNDTNEVPVILRDASADIQAAIRAMAAHLADPLPGMELSAALNAVASAQFEQELQSQPRLVADTSVVGDVSPDATLSQPMPDASQTEPADADMSDAAAPALAAPPAAPSASTAGAVMSSTGRPPAHLALSTLSASQLDDSVSFHTPSEERSTEMLRSRDALEVDPEFDAHFAGWAHAIQLHGVSRWGIAHNVLVESQSFHKCLQWHLSCLMALLPPFTKAFPQYAERIRRLVMDAARAVPTRFDAAPLRKNLDDALYMIEHPLRNVVWLAQIKAGLWVRNGISIRSQATHYSQRILRECYDRDLVLLQLVGAAWMPNDQFLLVVLDRFNLLPYLRGEPPSAANSQLTQEERVVLMTDLIAFLNTLYMERATVAAFTHHQELEREVIHHLAAAASKGMAFSEIVKRMPDCYSEETTELDACLQRVANFVPPEGLSDHGAFQLKEEFWTNGRLSPDFWHWTHNQKQNTEEQLLKRGLMHQPPTLPTVAPGFEGLDRLFSCETAMTLFLHVIGMACSKADPSSENPDVTMVSPSTGASINHDMAMSPWDWSGYVISNDTLVIEVLKLVQAALFGHDAAEMATWFERPVACDHLVEGMPGSETTLQVSLASLVCRLPLLAKDQKDIRALVQRILAQAVNLSPNGLCAAEVKARGLLATNAAQAADDEAAAVQAEEARRLQKEAARARRAQIMASFQSQQRSFMERQGGDAEASDTEDGDPGADTNVRDIGAAGNDLPDPADIDGAPADDAMDTGVDSPSPEVSSASPVTPVGTWEFPEKHCIICQEAAAPSGGETSHLFGILGLLSQCAMELATVPTLDASTLPYATRRDGWATPIADLDLPIMPDRQKHYDYVMHSGWEGGREIQLSTCHHVIHHDCFKTYFQSVESRHRQQPMRLPPEQTTHGEFLCPMCKRLGNCFLPVDYASVTELAKTGPVVLPSSKTDWVRQTLGMVYDRRHEIWACEKRSSQKRRADGGFAGAEDDEAKPESIGGASAVAGVSAGGEGLANKQTLPFNPQRLRMTQERFVAYVKGWFSLDEPNNWPTFTMNQFEPQASPWFTEYSAHTATEALVAKYPESKQIAATVSLPAGLQNLEMDRFDHVISVFMCTLINAERVDRPDPVLANPSTSSQVLTTLRTLSCVLDEWMDARTRGGGFTYAFYEEMTHGLSSAFVGWASTERLSGLYDTPERGAAISRWLRSTTQDPVLTQDTNMVLINMSLVTCPLGARPADRLQAFFATIHFMAGHSIVRSMTGALEMLLLRRDAWWASELAQGEVHDDVQADQLVTLTQRIAKSLGCTDAMAARVGALGRTRALRGWIENHLAIYLRTSYLLVRVRCNVGHGPDEPNPTRSLDALLAWFQMDVSTLIAEMNDPFWTAISDGWCEVLRDCYGLFVPLRSESLAAFIASAGDTDAAAAHALTWTQITHEGSTVHVWTAPDLPLTSPVTAPPDLVDSFRPRLHTQLYHLCFKNRTMMGMMQPLPYTLIRLPERLDTILEVAQNRVCQNCKQPPNDPAVCLLCGMIVCGQSYCCQVGVRGECSMHRDVCAYHIGIFLWISKGVLLILFGTRGHFLQAPYLDSHGEPDLGLRRGALLYLNHKRYEQIRTMWLQQQIPSFVARKLEGTFDAGGWMTL</sequence>
<dbReference type="Gene3D" id="3.30.1390.10">
    <property type="match status" value="1"/>
</dbReference>
<dbReference type="Pfam" id="PF02617">
    <property type="entry name" value="ClpS"/>
    <property type="match status" value="1"/>
</dbReference>
<evidence type="ECO:0000313" key="13">
    <source>
        <dbReference type="EMBL" id="RKP02044.1"/>
    </source>
</evidence>
<evidence type="ECO:0000256" key="11">
    <source>
        <dbReference type="SAM" id="MobiDB-lite"/>
    </source>
</evidence>
<evidence type="ECO:0000256" key="3">
    <source>
        <dbReference type="ARBA" id="ARBA00022679"/>
    </source>
</evidence>
<evidence type="ECO:0000256" key="9">
    <source>
        <dbReference type="PROSITE-ProRule" id="PRU00508"/>
    </source>
</evidence>
<dbReference type="GO" id="GO:0005737">
    <property type="term" value="C:cytoplasm"/>
    <property type="evidence" value="ECO:0007669"/>
    <property type="project" value="TreeGrafter"/>
</dbReference>
<feature type="compositionally biased region" description="Low complexity" evidence="11">
    <location>
        <begin position="1471"/>
        <end position="1484"/>
    </location>
</feature>
<dbReference type="CDD" id="cd19673">
    <property type="entry name" value="UBR-box_UBR3"/>
    <property type="match status" value="1"/>
</dbReference>
<dbReference type="FunFam" id="2.10.110.30:FF:000001">
    <property type="entry name" value="E3 ubiquitin-protein ligase UBR2 isoform 1"/>
    <property type="match status" value="1"/>
</dbReference>
<dbReference type="InterPro" id="IPR003769">
    <property type="entry name" value="ClpS_core"/>
</dbReference>
<comment type="catalytic activity">
    <reaction evidence="1 10">
        <text>S-ubiquitinyl-[E2 ubiquitin-conjugating enzyme]-L-cysteine + [acceptor protein]-L-lysine = [E2 ubiquitin-conjugating enzyme]-L-cysteine + N(6)-ubiquitinyl-[acceptor protein]-L-lysine.</text>
        <dbReference type="EC" id="2.3.2.27"/>
    </reaction>
</comment>
<keyword evidence="5 10" id="KW-0863">Zinc-finger</keyword>
<name>A0A4P9X9M3_9FUNG</name>
<feature type="compositionally biased region" description="Acidic residues" evidence="11">
    <location>
        <begin position="1427"/>
        <end position="1436"/>
    </location>
</feature>
<dbReference type="GO" id="GO:0016567">
    <property type="term" value="P:protein ubiquitination"/>
    <property type="evidence" value="ECO:0007669"/>
    <property type="project" value="UniProtKB-UniRule"/>
</dbReference>
<dbReference type="Pfam" id="PF18995">
    <property type="entry name" value="PRT6_C"/>
    <property type="match status" value="1"/>
</dbReference>
<dbReference type="GO" id="GO:0061630">
    <property type="term" value="F:ubiquitin protein ligase activity"/>
    <property type="evidence" value="ECO:0007669"/>
    <property type="project" value="UniProtKB-UniRule"/>
</dbReference>
<feature type="compositionally biased region" description="Low complexity" evidence="11">
    <location>
        <begin position="1"/>
        <end position="17"/>
    </location>
</feature>
<feature type="compositionally biased region" description="Low complexity" evidence="11">
    <location>
        <begin position="1451"/>
        <end position="1464"/>
    </location>
</feature>
<comment type="similarity">
    <text evidence="8 10">Belongs to the E3 ubiquitin-protein ligase UBR1-like family.</text>
</comment>
<protein>
    <recommendedName>
        <fullName evidence="10">E3 ubiquitin-protein ligase</fullName>
        <ecNumber evidence="10">2.3.2.27</ecNumber>
    </recommendedName>
</protein>
<reference evidence="14" key="1">
    <citation type="journal article" date="2018" name="Nat. Microbiol.">
        <title>Leveraging single-cell genomics to expand the fungal tree of life.</title>
        <authorList>
            <person name="Ahrendt S.R."/>
            <person name="Quandt C.A."/>
            <person name="Ciobanu D."/>
            <person name="Clum A."/>
            <person name="Salamov A."/>
            <person name="Andreopoulos B."/>
            <person name="Cheng J.F."/>
            <person name="Woyke T."/>
            <person name="Pelin A."/>
            <person name="Henrissat B."/>
            <person name="Reynolds N.K."/>
            <person name="Benny G.L."/>
            <person name="Smith M.E."/>
            <person name="James T.Y."/>
            <person name="Grigoriev I.V."/>
        </authorList>
    </citation>
    <scope>NUCLEOTIDE SEQUENCE [LARGE SCALE GENOMIC DNA]</scope>
    <source>
        <strain evidence="14">ATCC 52028</strain>
    </source>
</reference>
<dbReference type="GO" id="GO:0000151">
    <property type="term" value="C:ubiquitin ligase complex"/>
    <property type="evidence" value="ECO:0007669"/>
    <property type="project" value="TreeGrafter"/>
</dbReference>
<keyword evidence="4 10" id="KW-0479">Metal-binding</keyword>
<dbReference type="InterPro" id="IPR014719">
    <property type="entry name" value="Ribosomal_bL12_C/ClpS-like"/>
</dbReference>
<dbReference type="InterPro" id="IPR039164">
    <property type="entry name" value="UBR1-like"/>
</dbReference>
<gene>
    <name evidence="13" type="ORF">CXG81DRAFT_18219</name>
</gene>
<keyword evidence="14" id="KW-1185">Reference proteome</keyword>
<dbReference type="UniPathway" id="UPA00143"/>
<dbReference type="PANTHER" id="PTHR21497:SF24">
    <property type="entry name" value="E3 UBIQUITIN-PROTEIN LIGASE UBR1"/>
    <property type="match status" value="1"/>
</dbReference>
<dbReference type="OrthoDB" id="26387at2759"/>
<feature type="compositionally biased region" description="Polar residues" evidence="11">
    <location>
        <begin position="794"/>
        <end position="807"/>
    </location>
</feature>
<comment type="pathway">
    <text evidence="2 10">Protein modification; protein ubiquitination.</text>
</comment>
<accession>A0A4P9X9M3</accession>
<dbReference type="GO" id="GO:0071596">
    <property type="term" value="P:ubiquitin-dependent protein catabolic process via the N-end rule pathway"/>
    <property type="evidence" value="ECO:0007669"/>
    <property type="project" value="UniProtKB-UniRule"/>
</dbReference>
<dbReference type="InterPro" id="IPR003126">
    <property type="entry name" value="Znf_UBR"/>
</dbReference>
<proteinExistence type="inferred from homology"/>
<comment type="function">
    <text evidence="10">Ubiquitin ligase protein which is a component of the N-end rule pathway. Recognizes and binds to proteins bearing specific N-terminal residues that are destabilizing according to the N-end rule, leading to their ubiquitination and subsequent degradation.</text>
</comment>
<feature type="region of interest" description="Disordered" evidence="11">
    <location>
        <begin position="1"/>
        <end position="22"/>
    </location>
</feature>
<dbReference type="EMBL" id="ML014153">
    <property type="protein sequence ID" value="RKP02044.1"/>
    <property type="molecule type" value="Genomic_DNA"/>
</dbReference>
<evidence type="ECO:0000256" key="5">
    <source>
        <dbReference type="ARBA" id="ARBA00022771"/>
    </source>
</evidence>
<dbReference type="Proteomes" id="UP000274922">
    <property type="component" value="Unassembled WGS sequence"/>
</dbReference>
<feature type="zinc finger region" description="UBR-type" evidence="9">
    <location>
        <begin position="135"/>
        <end position="207"/>
    </location>
</feature>